<dbReference type="Proteomes" id="UP000001064">
    <property type="component" value="Unassembled WGS sequence"/>
</dbReference>
<dbReference type="FunCoup" id="F0ZKL5">
    <property type="interactions" value="937"/>
</dbReference>
<protein>
    <submittedName>
        <fullName evidence="2">Uncharacterized protein</fullName>
    </submittedName>
</protein>
<dbReference type="OrthoDB" id="10659007at2759"/>
<gene>
    <name evidence="2" type="ORF">DICPUDRAFT_78801</name>
</gene>
<accession>F0ZKL5</accession>
<organism evidence="2 3">
    <name type="scientific">Dictyostelium purpureum</name>
    <name type="common">Slime mold</name>
    <dbReference type="NCBI Taxonomy" id="5786"/>
    <lineage>
        <taxon>Eukaryota</taxon>
        <taxon>Amoebozoa</taxon>
        <taxon>Evosea</taxon>
        <taxon>Eumycetozoa</taxon>
        <taxon>Dictyostelia</taxon>
        <taxon>Dictyosteliales</taxon>
        <taxon>Dictyosteliaceae</taxon>
        <taxon>Dictyostelium</taxon>
    </lineage>
</organism>
<keyword evidence="3" id="KW-1185">Reference proteome</keyword>
<evidence type="ECO:0000256" key="1">
    <source>
        <dbReference type="SAM" id="MobiDB-lite"/>
    </source>
</evidence>
<reference evidence="3" key="1">
    <citation type="journal article" date="2011" name="Genome Biol.">
        <title>Comparative genomics of the social amoebae Dictyostelium discoideum and Dictyostelium purpureum.</title>
        <authorList>
            <consortium name="US DOE Joint Genome Institute (JGI-PGF)"/>
            <person name="Sucgang R."/>
            <person name="Kuo A."/>
            <person name="Tian X."/>
            <person name="Salerno W."/>
            <person name="Parikh A."/>
            <person name="Feasley C.L."/>
            <person name="Dalin E."/>
            <person name="Tu H."/>
            <person name="Huang E."/>
            <person name="Barry K."/>
            <person name="Lindquist E."/>
            <person name="Shapiro H."/>
            <person name="Bruce D."/>
            <person name="Schmutz J."/>
            <person name="Salamov A."/>
            <person name="Fey P."/>
            <person name="Gaudet P."/>
            <person name="Anjard C."/>
            <person name="Babu M.M."/>
            <person name="Basu S."/>
            <person name="Bushmanova Y."/>
            <person name="van der Wel H."/>
            <person name="Katoh-Kurasawa M."/>
            <person name="Dinh C."/>
            <person name="Coutinho P.M."/>
            <person name="Saito T."/>
            <person name="Elias M."/>
            <person name="Schaap P."/>
            <person name="Kay R.R."/>
            <person name="Henrissat B."/>
            <person name="Eichinger L."/>
            <person name="Rivero F."/>
            <person name="Putnam N.H."/>
            <person name="West C.M."/>
            <person name="Loomis W.F."/>
            <person name="Chisholm R.L."/>
            <person name="Shaulsky G."/>
            <person name="Strassmann J.E."/>
            <person name="Queller D.C."/>
            <person name="Kuspa A."/>
            <person name="Grigoriev I.V."/>
        </authorList>
    </citation>
    <scope>NUCLEOTIDE SEQUENCE [LARGE SCALE GENOMIC DNA]</scope>
    <source>
        <strain evidence="3">QSDP1</strain>
    </source>
</reference>
<evidence type="ECO:0000313" key="3">
    <source>
        <dbReference type="Proteomes" id="UP000001064"/>
    </source>
</evidence>
<dbReference type="EMBL" id="GL871057">
    <property type="protein sequence ID" value="EGC35522.1"/>
    <property type="molecule type" value="Genomic_DNA"/>
</dbReference>
<dbReference type="eggNOG" id="ENOG502RI68">
    <property type="taxonomic scope" value="Eukaryota"/>
</dbReference>
<dbReference type="GeneID" id="10501301"/>
<feature type="compositionally biased region" description="Acidic residues" evidence="1">
    <location>
        <begin position="272"/>
        <end position="284"/>
    </location>
</feature>
<dbReference type="AlphaFoldDB" id="F0ZKL5"/>
<proteinExistence type="predicted"/>
<dbReference type="RefSeq" id="XP_003287948.1">
    <property type="nucleotide sequence ID" value="XM_003287900.1"/>
</dbReference>
<dbReference type="InParanoid" id="F0ZKL5"/>
<dbReference type="KEGG" id="dpp:DICPUDRAFT_78801"/>
<name>F0ZKL5_DICPU</name>
<evidence type="ECO:0000313" key="2">
    <source>
        <dbReference type="EMBL" id="EGC35522.1"/>
    </source>
</evidence>
<dbReference type="PANTHER" id="PTHR32142">
    <property type="entry name" value="B BOX-TYPE DOMAIN-CONTAINING PROTEIN-RELATED"/>
    <property type="match status" value="1"/>
</dbReference>
<feature type="region of interest" description="Disordered" evidence="1">
    <location>
        <begin position="255"/>
        <end position="289"/>
    </location>
</feature>
<dbReference type="PANTHER" id="PTHR32142:SF62">
    <property type="entry name" value="ARMADILLO REPEAT-CONTAINING PROTEIN"/>
    <property type="match status" value="1"/>
</dbReference>
<dbReference type="VEuPathDB" id="AmoebaDB:DICPUDRAFT_78801"/>
<sequence length="522" mass="62423">MNSLINKNSNIDELIGEEFDEMAIKFLSFAILDCNINLCNSIIEYYEDHIKEASTPILKQILNNEAKLAEFKSDIATMKDSSFYNEVYQIKESTRVMDNHHSFSEVFKIIVFLIETLVSNTIDTDSALIKYKDSIDKLLQHLYNLTLQSSEATFEEIGQLNQYYKDHQIEIKSLEFFKIFYYLHHKSNSLSNYFLSRTKNQFNKINYYNNDNKENTQLNQYLSEQHFTYETIKCKKFKSLFLRIFKLIESYNIEGEEQQPQQQQNEDKMNEDYSESESDNEKDEDEKNKNKKIINLDNRFKFNFYFDVHFLLNIKDYETLIKLVQSMDSEKLKNLNYLGFLNNIDLNDPECYQLLIDFVKFGFFKNRLIVEHALKNSRLDLVKLVLENNKNYNRSKKIKRLSQEILVSVFNKSEKQTDYELVEYLTLDQKDLIFDSLLNKFSLFNRAFLNNNIQLCKIIMKNAPTYVEIKIKDIKESIKNHHFQILEFFYIIGSKVLKNRILTLTKKYYRNHSKLTWLKYDL</sequence>
<dbReference type="OMA" id="NDPECYQ"/>